<comment type="caution">
    <text evidence="13">Was originally thought to be a dihydrodipicolinate reductase (DHDPR), catalyzing the conversion of dihydrodipicolinate to tetrahydrodipicolinate. However, it was shown in E.coli that the substrate of the enzymatic reaction is not dihydrodipicolinate (DHDP) but in fact (2S,4S)-4-hydroxy-2,3,4,5-tetrahydrodipicolinic acid (HTPA), the product released by the DapA-catalyzed reaction.</text>
</comment>
<feature type="binding site" evidence="13">
    <location>
        <position position="159"/>
    </location>
    <ligand>
        <name>(S)-2,3,4,5-tetrahydrodipicolinate</name>
        <dbReference type="ChEBI" id="CHEBI:16845"/>
    </ligand>
</feature>
<dbReference type="SUPFAM" id="SSF51735">
    <property type="entry name" value="NAD(P)-binding Rossmann-fold domains"/>
    <property type="match status" value="1"/>
</dbReference>
<comment type="pathway">
    <text evidence="9 13">Amino-acid biosynthesis; L-lysine biosynthesis via DAP pathway; (S)-tetrahydrodipicolinate from L-aspartate: step 4/4.</text>
</comment>
<dbReference type="AlphaFoldDB" id="A0A8J7S3D0"/>
<dbReference type="HAMAP" id="MF_00102">
    <property type="entry name" value="DapB"/>
    <property type="match status" value="1"/>
</dbReference>
<comment type="subunit">
    <text evidence="13">Homotetramer.</text>
</comment>
<dbReference type="InterPro" id="IPR000846">
    <property type="entry name" value="DapB_N"/>
</dbReference>
<evidence type="ECO:0000256" key="2">
    <source>
        <dbReference type="ARBA" id="ARBA00022490"/>
    </source>
</evidence>
<accession>A0A8J7S3D0</accession>
<dbReference type="RefSeq" id="WP_210683702.1">
    <property type="nucleotide sequence ID" value="NZ_JAGMWN010000014.1"/>
</dbReference>
<comment type="subcellular location">
    <subcellularLocation>
        <location evidence="13">Cytoplasm</location>
    </subcellularLocation>
</comment>
<dbReference type="GO" id="GO:0050661">
    <property type="term" value="F:NADP binding"/>
    <property type="evidence" value="ECO:0007669"/>
    <property type="project" value="UniProtKB-UniRule"/>
</dbReference>
<dbReference type="GO" id="GO:0008839">
    <property type="term" value="F:4-hydroxy-tetrahydrodipicolinate reductase"/>
    <property type="evidence" value="ECO:0007669"/>
    <property type="project" value="UniProtKB-UniRule"/>
</dbReference>
<evidence type="ECO:0000256" key="8">
    <source>
        <dbReference type="ARBA" id="ARBA00023154"/>
    </source>
</evidence>
<keyword evidence="8 13" id="KW-0457">Lysine biosynthesis</keyword>
<dbReference type="Pfam" id="PF05173">
    <property type="entry name" value="DapB_C"/>
    <property type="match status" value="1"/>
</dbReference>
<feature type="binding site" evidence="13">
    <location>
        <begin position="168"/>
        <end position="169"/>
    </location>
    <ligand>
        <name>(S)-2,3,4,5-tetrahydrodipicolinate</name>
        <dbReference type="ChEBI" id="CHEBI:16845"/>
    </ligand>
</feature>
<dbReference type="Pfam" id="PF01113">
    <property type="entry name" value="DapB_N"/>
    <property type="match status" value="1"/>
</dbReference>
<dbReference type="GO" id="GO:0005829">
    <property type="term" value="C:cytosol"/>
    <property type="evidence" value="ECO:0007669"/>
    <property type="project" value="TreeGrafter"/>
</dbReference>
<dbReference type="PANTHER" id="PTHR20836">
    <property type="entry name" value="DIHYDRODIPICOLINATE REDUCTASE"/>
    <property type="match status" value="1"/>
</dbReference>
<dbReference type="GO" id="GO:0019877">
    <property type="term" value="P:diaminopimelate biosynthetic process"/>
    <property type="evidence" value="ECO:0007669"/>
    <property type="project" value="UniProtKB-UniRule"/>
</dbReference>
<evidence type="ECO:0000256" key="10">
    <source>
        <dbReference type="ARBA" id="ARBA00038983"/>
    </source>
</evidence>
<feature type="domain" description="Dihydrodipicolinate reductase C-terminal" evidence="15">
    <location>
        <begin position="131"/>
        <end position="267"/>
    </location>
</feature>
<evidence type="ECO:0000256" key="13">
    <source>
        <dbReference type="HAMAP-Rule" id="MF_00102"/>
    </source>
</evidence>
<evidence type="ECO:0000256" key="4">
    <source>
        <dbReference type="ARBA" id="ARBA00022857"/>
    </source>
</evidence>
<comment type="catalytic activity">
    <reaction evidence="11 13">
        <text>(S)-2,3,4,5-tetrahydrodipicolinate + NADP(+) + H2O = (2S,4S)-4-hydroxy-2,3,4,5-tetrahydrodipicolinate + NADPH + H(+)</text>
        <dbReference type="Rhea" id="RHEA:35331"/>
        <dbReference type="ChEBI" id="CHEBI:15377"/>
        <dbReference type="ChEBI" id="CHEBI:15378"/>
        <dbReference type="ChEBI" id="CHEBI:16845"/>
        <dbReference type="ChEBI" id="CHEBI:57783"/>
        <dbReference type="ChEBI" id="CHEBI:58349"/>
        <dbReference type="ChEBI" id="CHEBI:67139"/>
        <dbReference type="EC" id="1.17.1.8"/>
    </reaction>
</comment>
<evidence type="ECO:0000256" key="1">
    <source>
        <dbReference type="ARBA" id="ARBA00006642"/>
    </source>
</evidence>
<dbReference type="FunFam" id="3.30.360.10:FF:000004">
    <property type="entry name" value="4-hydroxy-tetrahydrodipicolinate reductase"/>
    <property type="match status" value="1"/>
</dbReference>
<dbReference type="InterPro" id="IPR022664">
    <property type="entry name" value="DapB_N_CS"/>
</dbReference>
<sequence length="271" mass="27764">MTQSLAITIIGAAGRMGRMLIHAVEAAEGCHLKGAIAREGSEALGQDAGLLAGLKANGVYVTEDAAVAIAKSDAVIDFTTPETTVDIARLCAQAGASHIVGTTGLDATHLAALEKAARHVPVVHAPNMSVGVNLLLGLTRKVAATLGPDYDIEIVEMHHRHKVDAPSGTALGLGRAAAAGRGIDHDEAAILSREGHTGAREEGAIGYATLRGGEVVGEHTVIFAGPGERIELTHKASDRGIFATGAVRAALWARGKAAAVYSMADVLDLTD</sequence>
<dbReference type="PANTHER" id="PTHR20836:SF0">
    <property type="entry name" value="4-HYDROXY-TETRAHYDRODIPICOLINATE REDUCTASE 1, CHLOROPLASTIC-RELATED"/>
    <property type="match status" value="1"/>
</dbReference>
<keyword evidence="7 13" id="KW-0520">NAD</keyword>
<keyword evidence="4 13" id="KW-0521">NADP</keyword>
<dbReference type="CDD" id="cd02274">
    <property type="entry name" value="DHDPR_N"/>
    <property type="match status" value="1"/>
</dbReference>
<dbReference type="InterPro" id="IPR036291">
    <property type="entry name" value="NAD(P)-bd_dom_sf"/>
</dbReference>
<organism evidence="16 17">
    <name type="scientific">Marivibrio halodurans</name>
    <dbReference type="NCBI Taxonomy" id="2039722"/>
    <lineage>
        <taxon>Bacteria</taxon>
        <taxon>Pseudomonadati</taxon>
        <taxon>Pseudomonadota</taxon>
        <taxon>Alphaproteobacteria</taxon>
        <taxon>Rhodospirillales</taxon>
        <taxon>Rhodospirillaceae</taxon>
        <taxon>Marivibrio</taxon>
    </lineage>
</organism>
<comment type="similarity">
    <text evidence="1 13">Belongs to the DapB family.</text>
</comment>
<feature type="binding site" evidence="13">
    <location>
        <position position="55"/>
    </location>
    <ligand>
        <name>NADP(+)</name>
        <dbReference type="ChEBI" id="CHEBI:58349"/>
    </ligand>
</feature>
<comment type="caution">
    <text evidence="16">The sequence shown here is derived from an EMBL/GenBank/DDBJ whole genome shotgun (WGS) entry which is preliminary data.</text>
</comment>
<dbReference type="GO" id="GO:0051287">
    <property type="term" value="F:NAD binding"/>
    <property type="evidence" value="ECO:0007669"/>
    <property type="project" value="UniProtKB-UniRule"/>
</dbReference>
<name>A0A8J7S3D0_9PROT</name>
<dbReference type="InterPro" id="IPR022663">
    <property type="entry name" value="DapB_C"/>
</dbReference>
<evidence type="ECO:0000256" key="6">
    <source>
        <dbReference type="ARBA" id="ARBA00023002"/>
    </source>
</evidence>
<dbReference type="Proteomes" id="UP000672602">
    <property type="component" value="Unassembled WGS sequence"/>
</dbReference>
<evidence type="ECO:0000259" key="15">
    <source>
        <dbReference type="Pfam" id="PF05173"/>
    </source>
</evidence>
<dbReference type="EMBL" id="JAGMWN010000014">
    <property type="protein sequence ID" value="MBP5859105.1"/>
    <property type="molecule type" value="Genomic_DNA"/>
</dbReference>
<feature type="binding site" evidence="13">
    <location>
        <begin position="101"/>
        <end position="103"/>
    </location>
    <ligand>
        <name>NAD(+)</name>
        <dbReference type="ChEBI" id="CHEBI:57540"/>
    </ligand>
</feature>
<dbReference type="InterPro" id="IPR023940">
    <property type="entry name" value="DHDPR_bac"/>
</dbReference>
<evidence type="ECO:0000256" key="9">
    <source>
        <dbReference type="ARBA" id="ARBA00037922"/>
    </source>
</evidence>
<feature type="domain" description="Dihydrodipicolinate reductase N-terminal" evidence="14">
    <location>
        <begin position="6"/>
        <end position="128"/>
    </location>
</feature>
<dbReference type="EC" id="1.17.1.8" evidence="10 13"/>
<dbReference type="Gene3D" id="3.40.50.720">
    <property type="entry name" value="NAD(P)-binding Rossmann-like Domain"/>
    <property type="match status" value="1"/>
</dbReference>
<evidence type="ECO:0000256" key="3">
    <source>
        <dbReference type="ARBA" id="ARBA00022605"/>
    </source>
</evidence>
<comment type="catalytic activity">
    <reaction evidence="12 13">
        <text>(S)-2,3,4,5-tetrahydrodipicolinate + NAD(+) + H2O = (2S,4S)-4-hydroxy-2,3,4,5-tetrahydrodipicolinate + NADH + H(+)</text>
        <dbReference type="Rhea" id="RHEA:35323"/>
        <dbReference type="ChEBI" id="CHEBI:15377"/>
        <dbReference type="ChEBI" id="CHEBI:15378"/>
        <dbReference type="ChEBI" id="CHEBI:16845"/>
        <dbReference type="ChEBI" id="CHEBI:57540"/>
        <dbReference type="ChEBI" id="CHEBI:57945"/>
        <dbReference type="ChEBI" id="CHEBI:67139"/>
        <dbReference type="EC" id="1.17.1.8"/>
    </reaction>
</comment>
<dbReference type="PROSITE" id="PS01298">
    <property type="entry name" value="DAPB"/>
    <property type="match status" value="1"/>
</dbReference>
<dbReference type="NCBIfam" id="TIGR00036">
    <property type="entry name" value="dapB"/>
    <property type="match status" value="1"/>
</dbReference>
<keyword evidence="5 13" id="KW-0220">Diaminopimelate biosynthesis</keyword>
<keyword evidence="3 13" id="KW-0028">Amino-acid biosynthesis</keyword>
<dbReference type="GO" id="GO:0009089">
    <property type="term" value="P:lysine biosynthetic process via diaminopimelate"/>
    <property type="evidence" value="ECO:0007669"/>
    <property type="project" value="UniProtKB-UniRule"/>
</dbReference>
<evidence type="ECO:0000313" key="17">
    <source>
        <dbReference type="Proteomes" id="UP000672602"/>
    </source>
</evidence>
<dbReference type="Gene3D" id="3.30.360.10">
    <property type="entry name" value="Dihydrodipicolinate Reductase, domain 2"/>
    <property type="match status" value="1"/>
</dbReference>
<reference evidence="16" key="1">
    <citation type="submission" date="2021-04" db="EMBL/GenBank/DDBJ databases">
        <authorList>
            <person name="Zhang D.-C."/>
        </authorList>
    </citation>
    <scope>NUCLEOTIDE SEQUENCE</scope>
    <source>
        <strain evidence="16">CGMCC 1.15697</strain>
    </source>
</reference>
<evidence type="ECO:0000313" key="16">
    <source>
        <dbReference type="EMBL" id="MBP5859105.1"/>
    </source>
</evidence>
<evidence type="ECO:0000256" key="7">
    <source>
        <dbReference type="ARBA" id="ARBA00023027"/>
    </source>
</evidence>
<comment type="function">
    <text evidence="13">Catalyzes the conversion of 4-hydroxy-tetrahydrodipicolinate (HTPA) to tetrahydrodipicolinate.</text>
</comment>
<dbReference type="UniPathway" id="UPA00034">
    <property type="reaction ID" value="UER00018"/>
</dbReference>
<evidence type="ECO:0000259" key="14">
    <source>
        <dbReference type="Pfam" id="PF01113"/>
    </source>
</evidence>
<dbReference type="SUPFAM" id="SSF55347">
    <property type="entry name" value="Glyceraldehyde-3-phosphate dehydrogenase-like, C-terminal domain"/>
    <property type="match status" value="1"/>
</dbReference>
<gene>
    <name evidence="13" type="primary">dapB</name>
    <name evidence="16" type="ORF">KAJ83_18940</name>
</gene>
<evidence type="ECO:0000256" key="12">
    <source>
        <dbReference type="ARBA" id="ARBA00049396"/>
    </source>
</evidence>
<comment type="caution">
    <text evidence="13">Lacks conserved residue(s) required for the propagation of feature annotation.</text>
</comment>
<keyword evidence="6 13" id="KW-0560">Oxidoreductase</keyword>
<dbReference type="GO" id="GO:0016726">
    <property type="term" value="F:oxidoreductase activity, acting on CH or CH2 groups, NAD or NADP as acceptor"/>
    <property type="evidence" value="ECO:0007669"/>
    <property type="project" value="UniProtKB-UniRule"/>
</dbReference>
<dbReference type="PIRSF" id="PIRSF000161">
    <property type="entry name" value="DHPR"/>
    <property type="match status" value="1"/>
</dbReference>
<feature type="active site" description="Proton donor/acceptor" evidence="13">
    <location>
        <position position="158"/>
    </location>
</feature>
<keyword evidence="2 13" id="KW-0963">Cytoplasm</keyword>
<protein>
    <recommendedName>
        <fullName evidence="10 13">4-hydroxy-tetrahydrodipicolinate reductase</fullName>
        <shortName evidence="13">HTPA reductase</shortName>
        <ecNumber evidence="10 13">1.17.1.8</ecNumber>
    </recommendedName>
</protein>
<feature type="binding site" evidence="13">
    <location>
        <begin position="11"/>
        <end position="16"/>
    </location>
    <ligand>
        <name>NAD(+)</name>
        <dbReference type="ChEBI" id="CHEBI:57540"/>
    </ligand>
</feature>
<keyword evidence="17" id="KW-1185">Reference proteome</keyword>
<evidence type="ECO:0000256" key="5">
    <source>
        <dbReference type="ARBA" id="ARBA00022915"/>
    </source>
</evidence>
<feature type="binding site" evidence="13">
    <location>
        <begin position="125"/>
        <end position="128"/>
    </location>
    <ligand>
        <name>NAD(+)</name>
        <dbReference type="ChEBI" id="CHEBI:57540"/>
    </ligand>
</feature>
<feature type="active site" description="Proton donor" evidence="13">
    <location>
        <position position="162"/>
    </location>
</feature>
<evidence type="ECO:0000256" key="11">
    <source>
        <dbReference type="ARBA" id="ARBA00049080"/>
    </source>
</evidence>
<proteinExistence type="inferred from homology"/>